<name>A0A9D4N1J3_DREPO</name>
<dbReference type="EMBL" id="JAIWYP010000001">
    <property type="protein sequence ID" value="KAH3887315.1"/>
    <property type="molecule type" value="Genomic_DNA"/>
</dbReference>
<evidence type="ECO:0000313" key="1">
    <source>
        <dbReference type="EMBL" id="KAH3887315.1"/>
    </source>
</evidence>
<sequence length="104" mass="12379">MEIGTYSAYQTVRYALKARQTTALEYFNRKDADNNKVVDRHLCVNMRLSAQRYKKVQLERRQKNAMGVEKKLKAVKEQLKSETKLDYENHIELELARAKKRKME</sequence>
<proteinExistence type="predicted"/>
<reference evidence="1" key="2">
    <citation type="submission" date="2020-11" db="EMBL/GenBank/DDBJ databases">
        <authorList>
            <person name="McCartney M.A."/>
            <person name="Auch B."/>
            <person name="Kono T."/>
            <person name="Mallez S."/>
            <person name="Becker A."/>
            <person name="Gohl D.M."/>
            <person name="Silverstein K.A.T."/>
            <person name="Koren S."/>
            <person name="Bechman K.B."/>
            <person name="Herman A."/>
            <person name="Abrahante J.E."/>
            <person name="Garbe J."/>
        </authorList>
    </citation>
    <scope>NUCLEOTIDE SEQUENCE</scope>
    <source>
        <strain evidence="1">Duluth1</strain>
        <tissue evidence="1">Whole animal</tissue>
    </source>
</reference>
<dbReference type="AlphaFoldDB" id="A0A9D4N1J3"/>
<organism evidence="1 2">
    <name type="scientific">Dreissena polymorpha</name>
    <name type="common">Zebra mussel</name>
    <name type="synonym">Mytilus polymorpha</name>
    <dbReference type="NCBI Taxonomy" id="45954"/>
    <lineage>
        <taxon>Eukaryota</taxon>
        <taxon>Metazoa</taxon>
        <taxon>Spiralia</taxon>
        <taxon>Lophotrochozoa</taxon>
        <taxon>Mollusca</taxon>
        <taxon>Bivalvia</taxon>
        <taxon>Autobranchia</taxon>
        <taxon>Heteroconchia</taxon>
        <taxon>Euheterodonta</taxon>
        <taxon>Imparidentia</taxon>
        <taxon>Neoheterodontei</taxon>
        <taxon>Myida</taxon>
        <taxon>Dreissenoidea</taxon>
        <taxon>Dreissenidae</taxon>
        <taxon>Dreissena</taxon>
    </lineage>
</organism>
<keyword evidence="2" id="KW-1185">Reference proteome</keyword>
<accession>A0A9D4N1J3</accession>
<reference evidence="1" key="1">
    <citation type="journal article" date="2019" name="bioRxiv">
        <title>The Genome of the Zebra Mussel, Dreissena polymorpha: A Resource for Invasive Species Research.</title>
        <authorList>
            <person name="McCartney M.A."/>
            <person name="Auch B."/>
            <person name="Kono T."/>
            <person name="Mallez S."/>
            <person name="Zhang Y."/>
            <person name="Obille A."/>
            <person name="Becker A."/>
            <person name="Abrahante J.E."/>
            <person name="Garbe J."/>
            <person name="Badalamenti J.P."/>
            <person name="Herman A."/>
            <person name="Mangelson H."/>
            <person name="Liachko I."/>
            <person name="Sullivan S."/>
            <person name="Sone E.D."/>
            <person name="Koren S."/>
            <person name="Silverstein K.A.T."/>
            <person name="Beckman K.B."/>
            <person name="Gohl D.M."/>
        </authorList>
    </citation>
    <scope>NUCLEOTIDE SEQUENCE</scope>
    <source>
        <strain evidence="1">Duluth1</strain>
        <tissue evidence="1">Whole animal</tissue>
    </source>
</reference>
<dbReference type="Proteomes" id="UP000828390">
    <property type="component" value="Unassembled WGS sequence"/>
</dbReference>
<comment type="caution">
    <text evidence="1">The sequence shown here is derived from an EMBL/GenBank/DDBJ whole genome shotgun (WGS) entry which is preliminary data.</text>
</comment>
<evidence type="ECO:0000313" key="2">
    <source>
        <dbReference type="Proteomes" id="UP000828390"/>
    </source>
</evidence>
<protein>
    <submittedName>
        <fullName evidence="1">Uncharacterized protein</fullName>
    </submittedName>
</protein>
<gene>
    <name evidence="1" type="ORF">DPMN_011330</name>
</gene>